<protein>
    <submittedName>
        <fullName evidence="2">YqhR family membrane protein</fullName>
    </submittedName>
</protein>
<dbReference type="InterPro" id="IPR024563">
    <property type="entry name" value="YqhR"/>
</dbReference>
<dbReference type="SUPFAM" id="SSF103473">
    <property type="entry name" value="MFS general substrate transporter"/>
    <property type="match status" value="1"/>
</dbReference>
<dbReference type="InterPro" id="IPR036259">
    <property type="entry name" value="MFS_trans_sf"/>
</dbReference>
<comment type="caution">
    <text evidence="2">The sequence shown here is derived from an EMBL/GenBank/DDBJ whole genome shotgun (WGS) entry which is preliminary data.</text>
</comment>
<reference evidence="2 3" key="1">
    <citation type="submission" date="2024-09" db="EMBL/GenBank/DDBJ databases">
        <authorList>
            <person name="Sun Q."/>
            <person name="Mori K."/>
        </authorList>
    </citation>
    <scope>NUCLEOTIDE SEQUENCE [LARGE SCALE GENOMIC DNA]</scope>
    <source>
        <strain evidence="2 3">JCM 11201</strain>
    </source>
</reference>
<keyword evidence="1" id="KW-0812">Transmembrane</keyword>
<dbReference type="Proteomes" id="UP001589609">
    <property type="component" value="Unassembled WGS sequence"/>
</dbReference>
<organism evidence="2 3">
    <name type="scientific">Ectobacillus funiculus</name>
    <dbReference type="NCBI Taxonomy" id="137993"/>
    <lineage>
        <taxon>Bacteria</taxon>
        <taxon>Bacillati</taxon>
        <taxon>Bacillota</taxon>
        <taxon>Bacilli</taxon>
        <taxon>Bacillales</taxon>
        <taxon>Bacillaceae</taxon>
        <taxon>Ectobacillus</taxon>
    </lineage>
</organism>
<feature type="transmembrane region" description="Helical" evidence="1">
    <location>
        <begin position="126"/>
        <end position="145"/>
    </location>
</feature>
<feature type="transmembrane region" description="Helical" evidence="1">
    <location>
        <begin position="94"/>
        <end position="114"/>
    </location>
</feature>
<accession>A0ABV5WMR4</accession>
<evidence type="ECO:0000256" key="1">
    <source>
        <dbReference type="SAM" id="Phobius"/>
    </source>
</evidence>
<evidence type="ECO:0000313" key="2">
    <source>
        <dbReference type="EMBL" id="MFB9761889.1"/>
    </source>
</evidence>
<gene>
    <name evidence="2" type="ORF">ACFFMS_27045</name>
</gene>
<keyword evidence="1" id="KW-0472">Membrane</keyword>
<proteinExistence type="predicted"/>
<keyword evidence="1" id="KW-1133">Transmembrane helix</keyword>
<dbReference type="Pfam" id="PF11085">
    <property type="entry name" value="YqhR"/>
    <property type="match status" value="1"/>
</dbReference>
<dbReference type="EMBL" id="JBHMAF010000196">
    <property type="protein sequence ID" value="MFB9761889.1"/>
    <property type="molecule type" value="Genomic_DNA"/>
</dbReference>
<evidence type="ECO:0000313" key="3">
    <source>
        <dbReference type="Proteomes" id="UP001589609"/>
    </source>
</evidence>
<keyword evidence="3" id="KW-1185">Reference proteome</keyword>
<feature type="transmembrane region" description="Helical" evidence="1">
    <location>
        <begin position="15"/>
        <end position="39"/>
    </location>
</feature>
<sequence>MENKKEKPSSFTKKVAGIGIFGGLFWGSIWYFLHIFSFSEAGPNYLIMPFALGDWKQGVWGNLLGIALMSIASILVAILYGAWFKKFQGITPGIIYGIVLWALIFFGVGLLSPVVKHALEFSRPTFVTTLCIFILYGVFITYSVSFEAAEENRTKANSETAYSNKP</sequence>
<dbReference type="RefSeq" id="WP_379951969.1">
    <property type="nucleotide sequence ID" value="NZ_JBHMAF010000196.1"/>
</dbReference>
<feature type="transmembrane region" description="Helical" evidence="1">
    <location>
        <begin position="59"/>
        <end position="82"/>
    </location>
</feature>
<name>A0ABV5WMR4_9BACI</name>